<evidence type="ECO:0000313" key="3">
    <source>
        <dbReference type="Proteomes" id="UP000199086"/>
    </source>
</evidence>
<name>A0A1G6GF50_9ACTN</name>
<gene>
    <name evidence="2" type="ORF">GA0111570_10145</name>
</gene>
<protein>
    <submittedName>
        <fullName evidence="2">Uncharacterized protein</fullName>
    </submittedName>
</protein>
<accession>A0A1G6GF50</accession>
<dbReference type="EMBL" id="FMYF01000001">
    <property type="protein sequence ID" value="SDB79776.1"/>
    <property type="molecule type" value="Genomic_DNA"/>
</dbReference>
<dbReference type="AlphaFoldDB" id="A0A1G6GF50"/>
<reference evidence="2 3" key="1">
    <citation type="submission" date="2016-06" db="EMBL/GenBank/DDBJ databases">
        <authorList>
            <person name="Olsen C.W."/>
            <person name="Carey S."/>
            <person name="Hinshaw L."/>
            <person name="Karasin A.I."/>
        </authorList>
    </citation>
    <scope>NUCLEOTIDE SEQUENCE [LARGE SCALE GENOMIC DNA]</scope>
    <source>
        <strain evidence="2 3">LZ-22</strain>
    </source>
</reference>
<feature type="chain" id="PRO_5011740910" evidence="1">
    <location>
        <begin position="25"/>
        <end position="237"/>
    </location>
</feature>
<evidence type="ECO:0000256" key="1">
    <source>
        <dbReference type="SAM" id="SignalP"/>
    </source>
</evidence>
<dbReference type="STRING" id="1577474.GA0111570_10145"/>
<feature type="signal peptide" evidence="1">
    <location>
        <begin position="1"/>
        <end position="24"/>
    </location>
</feature>
<dbReference type="Proteomes" id="UP000199086">
    <property type="component" value="Unassembled WGS sequence"/>
</dbReference>
<keyword evidence="1" id="KW-0732">Signal</keyword>
<keyword evidence="3" id="KW-1185">Reference proteome</keyword>
<dbReference type="OrthoDB" id="4934044at2"/>
<dbReference type="RefSeq" id="WP_092605190.1">
    <property type="nucleotide sequence ID" value="NZ_FMYF01000001.1"/>
</dbReference>
<organism evidence="2 3">
    <name type="scientific">Raineyella antarctica</name>
    <dbReference type="NCBI Taxonomy" id="1577474"/>
    <lineage>
        <taxon>Bacteria</taxon>
        <taxon>Bacillati</taxon>
        <taxon>Actinomycetota</taxon>
        <taxon>Actinomycetes</taxon>
        <taxon>Propionibacteriales</taxon>
        <taxon>Propionibacteriaceae</taxon>
        <taxon>Raineyella</taxon>
    </lineage>
</organism>
<sequence length="237" mass="24482">MKRLFLASGVALALVPLLAPPAMAAKPNIYHTISSTHGSAVVSRVEGCELTEVFVSSSAAMYAAQPGPVNKQGLTSVFVRVTDTCASARAGARAAAVRPAAAGGGAVLFSAEGQNMAPLVADSRLTKASVSDVIKGTDDQENPVTITLHASWTGTGPLEHTTVRTGDHYADGNVSAHDNNLRRDAVAEVSVTVTGEGTDLSVTGTDQTAVLERVKSMCIEVPRPGVTEFYPCFGFPG</sequence>
<proteinExistence type="predicted"/>
<evidence type="ECO:0000313" key="2">
    <source>
        <dbReference type="EMBL" id="SDB79776.1"/>
    </source>
</evidence>